<dbReference type="RefSeq" id="WP_210871874.1">
    <property type="nucleotide sequence ID" value="NZ_JAGPNL010000003.1"/>
</dbReference>
<gene>
    <name evidence="1" type="ORF">J5Y05_13230</name>
</gene>
<dbReference type="AlphaFoldDB" id="A0A940XPK5"/>
<reference evidence="1" key="1">
    <citation type="submission" date="2021-04" db="EMBL/GenBank/DDBJ databases">
        <title>Genome seq and assembly of Streptomyces sp. RG38.</title>
        <authorList>
            <person name="Chhetri G."/>
        </authorList>
    </citation>
    <scope>NUCLEOTIDE SEQUENCE</scope>
    <source>
        <strain evidence="1">RG38</strain>
    </source>
</reference>
<organism evidence="1 2">
    <name type="scientific">Streptomyces tagetis</name>
    <dbReference type="NCBI Taxonomy" id="2820809"/>
    <lineage>
        <taxon>Bacteria</taxon>
        <taxon>Bacillati</taxon>
        <taxon>Actinomycetota</taxon>
        <taxon>Actinomycetes</taxon>
        <taxon>Kitasatosporales</taxon>
        <taxon>Streptomycetaceae</taxon>
        <taxon>Streptomyces</taxon>
    </lineage>
</organism>
<protein>
    <submittedName>
        <fullName evidence="1">Uncharacterized protein</fullName>
    </submittedName>
</protein>
<evidence type="ECO:0000313" key="1">
    <source>
        <dbReference type="EMBL" id="MBQ0827468.1"/>
    </source>
</evidence>
<dbReference type="EMBL" id="JAGPNL010000003">
    <property type="protein sequence ID" value="MBQ0827468.1"/>
    <property type="molecule type" value="Genomic_DNA"/>
</dbReference>
<name>A0A940XPK5_9ACTN</name>
<accession>A0A940XPK5</accession>
<dbReference type="Proteomes" id="UP000677875">
    <property type="component" value="Unassembled WGS sequence"/>
</dbReference>
<keyword evidence="2" id="KW-1185">Reference proteome</keyword>
<comment type="caution">
    <text evidence="1">The sequence shown here is derived from an EMBL/GenBank/DDBJ whole genome shotgun (WGS) entry which is preliminary data.</text>
</comment>
<evidence type="ECO:0000313" key="2">
    <source>
        <dbReference type="Proteomes" id="UP000677875"/>
    </source>
</evidence>
<sequence>MSDETTDQPPARTVRDVLNELPREARILVQKVIDLETENIHIRETTKVEPKIIEAVRELTK</sequence>
<proteinExistence type="predicted"/>